<reference evidence="7 8" key="2">
    <citation type="submission" date="2018-11" db="EMBL/GenBank/DDBJ databases">
        <authorList>
            <consortium name="Pathogen Informatics"/>
        </authorList>
    </citation>
    <scope>NUCLEOTIDE SEQUENCE [LARGE SCALE GENOMIC DNA]</scope>
    <source>
        <strain evidence="7 8">Costa Rica</strain>
    </source>
</reference>
<dbReference type="OMA" id="NECEMNE"/>
<dbReference type="STRING" id="334426.A0A158PJ49"/>
<dbReference type="GO" id="GO:0005509">
    <property type="term" value="F:calcium ion binding"/>
    <property type="evidence" value="ECO:0007669"/>
    <property type="project" value="InterPro"/>
</dbReference>
<comment type="caution">
    <text evidence="5">Lacks conserved residue(s) required for the propagation of feature annotation.</text>
</comment>
<dbReference type="EMBL" id="UYYA01004143">
    <property type="protein sequence ID" value="VDM59913.1"/>
    <property type="molecule type" value="Genomic_DNA"/>
</dbReference>
<proteinExistence type="predicted"/>
<keyword evidence="1 5" id="KW-0245">EGF-like domain</keyword>
<name>A0A158PJ49_ANGCS</name>
<dbReference type="PROSITE" id="PS00010">
    <property type="entry name" value="ASX_HYDROXYL"/>
    <property type="match status" value="3"/>
</dbReference>
<keyword evidence="4 5" id="KW-1015">Disulfide bond</keyword>
<evidence type="ECO:0000259" key="6">
    <source>
        <dbReference type="PROSITE" id="PS50026"/>
    </source>
</evidence>
<dbReference type="PROSITE" id="PS00022">
    <property type="entry name" value="EGF_1"/>
    <property type="match status" value="1"/>
</dbReference>
<dbReference type="InterPro" id="IPR009030">
    <property type="entry name" value="Growth_fac_rcpt_cys_sf"/>
</dbReference>
<feature type="domain" description="EGF-like" evidence="6">
    <location>
        <begin position="252"/>
        <end position="295"/>
    </location>
</feature>
<feature type="disulfide bond" evidence="5">
    <location>
        <begin position="200"/>
        <end position="209"/>
    </location>
</feature>
<dbReference type="PROSITE" id="PS50026">
    <property type="entry name" value="EGF_3"/>
    <property type="match status" value="4"/>
</dbReference>
<dbReference type="InterPro" id="IPR024731">
    <property type="entry name" value="NELL2-like_EGF"/>
</dbReference>
<accession>A0A158PJ49</accession>
<protein>
    <submittedName>
        <fullName evidence="9">EGF-like domain-containing protein</fullName>
    </submittedName>
</protein>
<reference evidence="9" key="1">
    <citation type="submission" date="2016-04" db="UniProtKB">
        <authorList>
            <consortium name="WormBaseParasite"/>
        </authorList>
    </citation>
    <scope>IDENTIFICATION</scope>
</reference>
<evidence type="ECO:0000256" key="1">
    <source>
        <dbReference type="ARBA" id="ARBA00022536"/>
    </source>
</evidence>
<gene>
    <name evidence="7" type="ORF">ACOC_LOCUS8328</name>
</gene>
<evidence type="ECO:0000313" key="7">
    <source>
        <dbReference type="EMBL" id="VDM59913.1"/>
    </source>
</evidence>
<dbReference type="InterPro" id="IPR000742">
    <property type="entry name" value="EGF"/>
</dbReference>
<feature type="domain" description="EGF-like" evidence="6">
    <location>
        <begin position="213"/>
        <end position="251"/>
    </location>
</feature>
<dbReference type="SMART" id="SM00181">
    <property type="entry name" value="EGF"/>
    <property type="match status" value="8"/>
</dbReference>
<dbReference type="InterPro" id="IPR049883">
    <property type="entry name" value="NOTCH1_EGF-like"/>
</dbReference>
<dbReference type="SUPFAM" id="SSF57184">
    <property type="entry name" value="Growth factor receptor domain"/>
    <property type="match status" value="1"/>
</dbReference>
<dbReference type="SUPFAM" id="SSF57196">
    <property type="entry name" value="EGF/Laminin"/>
    <property type="match status" value="3"/>
</dbReference>
<keyword evidence="2" id="KW-0732">Signal</keyword>
<evidence type="ECO:0000256" key="2">
    <source>
        <dbReference type="ARBA" id="ARBA00022729"/>
    </source>
</evidence>
<dbReference type="InterPro" id="IPR018097">
    <property type="entry name" value="EGF_Ca-bd_CS"/>
</dbReference>
<dbReference type="AlphaFoldDB" id="A0A158PJ49"/>
<dbReference type="FunFam" id="2.10.25.10:FF:000555">
    <property type="entry name" value="Dumpy, isoform I"/>
    <property type="match status" value="1"/>
</dbReference>
<feature type="domain" description="EGF-like" evidence="6">
    <location>
        <begin position="339"/>
        <end position="378"/>
    </location>
</feature>
<dbReference type="Proteomes" id="UP000267027">
    <property type="component" value="Unassembled WGS sequence"/>
</dbReference>
<feature type="disulfide bond" evidence="5">
    <location>
        <begin position="179"/>
        <end position="189"/>
    </location>
</feature>
<sequence>MGPSRPKFQKDRLLVDGGASHEGNGRVLVAIDATGAGASSLSIRKFTEASIADLAYISILCMLDDLPQAGESRIGLAVPEAKMTVAGRWTGLLGPLAATVLLLLGGARAISKNFVNSSMPEMRPTFVVNFDMATVICQHSENPADLHLHEISVLCDGKDDCYKNPAMHDESFPYCEQKCNSTCNYRGACLYDGQKAQCYCNSGFSGPTCEIVDKNECLHKPCHWLAHCQNTLGSYECACFPGFHGDGYQCADVDECSMGLYNCPENSECVNLPGTYFCNCTEGFAPKGLPLEKCADINECELNLHNCEKHQMCQNKVGGFTCVHRCSVGYQFVDGKCVDIDECRLEDSCDRRAECTNIPGGYQCKCDEGLTGDGKHCSPITDCSQNEEICDRHAFCIKSLKLCLCQTGYVGDGITCNDVNECLSMENACKDQKGDRCVNIKGGYVCCEENVDDNQCIQGRYFRCRSGVLSDSRQSFPDHGAFCAGGCGLHAICFNQTCQCMEGFVGDPHTRCIDVNECEMNEMCAGVGQWCVNTIGGHICCSPESKELECQGVHVFKTHDGEIMLQYNNSIGDVIIQQAGFSSRNDSGGAIITRRGFLKFGPVSPSLNVNRRNELLCTSYCPAHSECVDGVCRCMKGFGGNPLFGCEENGKL</sequence>
<dbReference type="WBParaSite" id="ACOC_0000832701-mRNA-1">
    <property type="protein sequence ID" value="ACOC_0000832701-mRNA-1"/>
    <property type="gene ID" value="ACOC_0000832701"/>
</dbReference>
<dbReference type="SMART" id="SM00179">
    <property type="entry name" value="EGF_CA"/>
    <property type="match status" value="6"/>
</dbReference>
<evidence type="ECO:0000256" key="4">
    <source>
        <dbReference type="ARBA" id="ARBA00023157"/>
    </source>
</evidence>
<evidence type="ECO:0000313" key="9">
    <source>
        <dbReference type="WBParaSite" id="ACOC_0000832701-mRNA-1"/>
    </source>
</evidence>
<dbReference type="OrthoDB" id="5912995at2759"/>
<evidence type="ECO:0000256" key="5">
    <source>
        <dbReference type="PROSITE-ProRule" id="PRU00076"/>
    </source>
</evidence>
<dbReference type="InterPro" id="IPR001881">
    <property type="entry name" value="EGF-like_Ca-bd_dom"/>
</dbReference>
<dbReference type="FunFam" id="2.10.25.10:FF:000038">
    <property type="entry name" value="Fibrillin 2"/>
    <property type="match status" value="2"/>
</dbReference>
<dbReference type="CDD" id="cd00054">
    <property type="entry name" value="EGF_CA"/>
    <property type="match status" value="3"/>
</dbReference>
<dbReference type="PROSITE" id="PS01186">
    <property type="entry name" value="EGF_2"/>
    <property type="match status" value="3"/>
</dbReference>
<organism evidence="9">
    <name type="scientific">Angiostrongylus costaricensis</name>
    <name type="common">Nematode worm</name>
    <dbReference type="NCBI Taxonomy" id="334426"/>
    <lineage>
        <taxon>Eukaryota</taxon>
        <taxon>Metazoa</taxon>
        <taxon>Ecdysozoa</taxon>
        <taxon>Nematoda</taxon>
        <taxon>Chromadorea</taxon>
        <taxon>Rhabditida</taxon>
        <taxon>Rhabditina</taxon>
        <taxon>Rhabditomorpha</taxon>
        <taxon>Strongyloidea</taxon>
        <taxon>Metastrongylidae</taxon>
        <taxon>Angiostrongylus</taxon>
    </lineage>
</organism>
<dbReference type="Pfam" id="PF12947">
    <property type="entry name" value="EGF_3"/>
    <property type="match status" value="1"/>
</dbReference>
<dbReference type="InterPro" id="IPR000152">
    <property type="entry name" value="EGF-type_Asp/Asn_hydroxyl_site"/>
</dbReference>
<evidence type="ECO:0000313" key="8">
    <source>
        <dbReference type="Proteomes" id="UP000267027"/>
    </source>
</evidence>
<keyword evidence="3" id="KW-0677">Repeat</keyword>
<dbReference type="Pfam" id="PF07645">
    <property type="entry name" value="EGF_CA"/>
    <property type="match status" value="5"/>
</dbReference>
<keyword evidence="8" id="KW-1185">Reference proteome</keyword>
<dbReference type="PROSITE" id="PS01187">
    <property type="entry name" value="EGF_CA"/>
    <property type="match status" value="3"/>
</dbReference>
<dbReference type="Gene3D" id="2.10.25.10">
    <property type="entry name" value="Laminin"/>
    <property type="match status" value="7"/>
</dbReference>
<feature type="domain" description="EGF-like" evidence="6">
    <location>
        <begin position="176"/>
        <end position="210"/>
    </location>
</feature>
<evidence type="ECO:0000256" key="3">
    <source>
        <dbReference type="ARBA" id="ARBA00022737"/>
    </source>
</evidence>
<dbReference type="PANTHER" id="PTHR24039">
    <property type="entry name" value="FIBRILLIN-RELATED"/>
    <property type="match status" value="1"/>
</dbReference>